<keyword evidence="1" id="KW-1133">Transmembrane helix</keyword>
<dbReference type="Proteomes" id="UP000032483">
    <property type="component" value="Unassembled WGS sequence"/>
</dbReference>
<evidence type="ECO:0000313" key="3">
    <source>
        <dbReference type="EMBL" id="KUE76049.1"/>
    </source>
</evidence>
<evidence type="ECO:0000313" key="10">
    <source>
        <dbReference type="Proteomes" id="UP000449193"/>
    </source>
</evidence>
<protein>
    <submittedName>
        <fullName evidence="4">DUF2975 domain-containing protein</fullName>
    </submittedName>
</protein>
<keyword evidence="1" id="KW-0812">Transmembrane</keyword>
<keyword evidence="1" id="KW-0472">Membrane</keyword>
<reference evidence="4 9" key="4">
    <citation type="submission" date="2019-08" db="EMBL/GenBank/DDBJ databases">
        <title>In-depth cultivation of the pig gut microbiome towards novel bacterial diversity and tailored functional studies.</title>
        <authorList>
            <person name="Wylensek D."/>
            <person name="Hitch T.C.A."/>
            <person name="Clavel T."/>
        </authorList>
    </citation>
    <scope>NUCLEOTIDE SEQUENCE [LARGE SCALE GENOMIC DNA]</scope>
    <source>
        <strain evidence="4 9">WCA3-601-WT-6J</strain>
    </source>
</reference>
<comment type="caution">
    <text evidence="2">The sequence shown here is derived from an EMBL/GenBank/DDBJ whole genome shotgun (WGS) entry which is preliminary data.</text>
</comment>
<reference evidence="10 11" key="3">
    <citation type="journal article" date="2019" name="Nat. Med.">
        <title>A library of human gut bacterial isolates paired with longitudinal multiomics data enables mechanistic microbiome research.</title>
        <authorList>
            <person name="Poyet M."/>
            <person name="Groussin M."/>
            <person name="Gibbons S.M."/>
            <person name="Avila-Pacheco J."/>
            <person name="Jiang X."/>
            <person name="Kearney S.M."/>
            <person name="Perrotta A.R."/>
            <person name="Berdy B."/>
            <person name="Zhao S."/>
            <person name="Lieberman T.D."/>
            <person name="Swanson P.K."/>
            <person name="Smith M."/>
            <person name="Roesemann S."/>
            <person name="Alexander J.E."/>
            <person name="Rich S.A."/>
            <person name="Livny J."/>
            <person name="Vlamakis H."/>
            <person name="Clish C."/>
            <person name="Bullock K."/>
            <person name="Deik A."/>
            <person name="Scott J."/>
            <person name="Pierce K.A."/>
            <person name="Xavier R.J."/>
            <person name="Alm E.J."/>
        </authorList>
    </citation>
    <scope>NUCLEOTIDE SEQUENCE [LARGE SCALE GENOMIC DNA]</scope>
    <source>
        <strain evidence="5 11">BIOML-A4</strain>
        <strain evidence="6 10">BIOML-A7</strain>
    </source>
</reference>
<dbReference type="Proteomes" id="UP000431913">
    <property type="component" value="Unassembled WGS sequence"/>
</dbReference>
<reference evidence="2" key="1">
    <citation type="submission" date="2015-02" db="EMBL/GenBank/DDBJ databases">
        <title>A novel member of the family Ruminococcaceae isolated from human feces.</title>
        <authorList>
            <person name="Shkoporov A.N."/>
            <person name="Chaplin A.V."/>
            <person name="Motuzova O.V."/>
            <person name="Kafarskaia L.I."/>
            <person name="Khokhlova E.V."/>
            <person name="Efimov B.A."/>
        </authorList>
    </citation>
    <scope>NUCLEOTIDE SEQUENCE [LARGE SCALE GENOMIC DNA]</scope>
    <source>
        <strain evidence="2">585-1</strain>
    </source>
</reference>
<feature type="transmembrane region" description="Helical" evidence="1">
    <location>
        <begin position="12"/>
        <end position="34"/>
    </location>
</feature>
<name>A0A0D8J2I0_9FIRM</name>
<dbReference type="EMBL" id="LMUA01000013">
    <property type="protein sequence ID" value="KUE76049.1"/>
    <property type="molecule type" value="Genomic_DNA"/>
</dbReference>
<sequence>MNWNKDKSVKLSKFCVCLFMLILAGVCIGAPWLFRLLIRLRVQDLAGKFELFLVSTYTAAVPAAAALYGLWRLLRNISEGEVFIPENVSILRLLSWCCIAAGLVCLFSALYYMPFLIVSAAAAFVGLILRVVKNVFAEAVRLKDENDYTI</sequence>
<accession>A0A0D8J2I0</accession>
<feature type="transmembrane region" description="Helical" evidence="1">
    <location>
        <begin position="91"/>
        <end position="109"/>
    </location>
</feature>
<keyword evidence="7" id="KW-1185">Reference proteome</keyword>
<proteinExistence type="predicted"/>
<dbReference type="Pfam" id="PF11188">
    <property type="entry name" value="DUF2975"/>
    <property type="match status" value="1"/>
</dbReference>
<feature type="transmembrane region" description="Helical" evidence="1">
    <location>
        <begin position="115"/>
        <end position="132"/>
    </location>
</feature>
<dbReference type="EMBL" id="WMZR01000002">
    <property type="protein sequence ID" value="MTS50343.1"/>
    <property type="molecule type" value="Genomic_DNA"/>
</dbReference>
<dbReference type="GeneID" id="42856763"/>
<evidence type="ECO:0000313" key="4">
    <source>
        <dbReference type="EMBL" id="MST92803.1"/>
    </source>
</evidence>
<dbReference type="EMBL" id="WMZU01000028">
    <property type="protein sequence ID" value="MTS28503.1"/>
    <property type="molecule type" value="Genomic_DNA"/>
</dbReference>
<gene>
    <name evidence="3" type="ORF">ASJ35_10760</name>
    <name evidence="4" type="ORF">FYJ76_12835</name>
    <name evidence="6" type="ORF">GMD52_02140</name>
    <name evidence="5" type="ORF">GMD59_14590</name>
    <name evidence="2" type="ORF">TQ39_09210</name>
</gene>
<dbReference type="AlphaFoldDB" id="A0A0D8J2I0"/>
<accession>A0A0W7TQE6</accession>
<evidence type="ECO:0000313" key="7">
    <source>
        <dbReference type="Proteomes" id="UP000032483"/>
    </source>
</evidence>
<dbReference type="EMBL" id="JXXK01000011">
    <property type="protein sequence ID" value="KJF39993.1"/>
    <property type="molecule type" value="Genomic_DNA"/>
</dbReference>
<evidence type="ECO:0000313" key="5">
    <source>
        <dbReference type="EMBL" id="MTS28503.1"/>
    </source>
</evidence>
<feature type="transmembrane region" description="Helical" evidence="1">
    <location>
        <begin position="54"/>
        <end position="71"/>
    </location>
</feature>
<dbReference type="EMBL" id="VUNJ01000015">
    <property type="protein sequence ID" value="MST92803.1"/>
    <property type="molecule type" value="Genomic_DNA"/>
</dbReference>
<evidence type="ECO:0000313" key="2">
    <source>
        <dbReference type="EMBL" id="KJF39993.1"/>
    </source>
</evidence>
<reference evidence="3 8" key="2">
    <citation type="submission" date="2015-10" db="EMBL/GenBank/DDBJ databases">
        <title>A novel member of the family Ruminococcaceae isolated from human faeces.</title>
        <authorList>
            <person name="Shkoporov A.N."/>
            <person name="Chaplin A.V."/>
            <person name="Motuzova O.V."/>
            <person name="Kafarskaia L.I."/>
            <person name="Efimov B.A."/>
        </authorList>
    </citation>
    <scope>NUCLEOTIDE SEQUENCE [LARGE SCALE GENOMIC DNA]</scope>
    <source>
        <strain evidence="3 8">668</strain>
    </source>
</reference>
<dbReference type="Proteomes" id="UP000449193">
    <property type="component" value="Unassembled WGS sequence"/>
</dbReference>
<evidence type="ECO:0000313" key="6">
    <source>
        <dbReference type="EMBL" id="MTS50343.1"/>
    </source>
</evidence>
<evidence type="ECO:0000313" key="11">
    <source>
        <dbReference type="Proteomes" id="UP000472755"/>
    </source>
</evidence>
<dbReference type="Proteomes" id="UP000472755">
    <property type="component" value="Unassembled WGS sequence"/>
</dbReference>
<evidence type="ECO:0000256" key="1">
    <source>
        <dbReference type="SAM" id="Phobius"/>
    </source>
</evidence>
<dbReference type="RefSeq" id="WP_009323709.1">
    <property type="nucleotide sequence ID" value="NZ_CAOJUJ010000021.1"/>
</dbReference>
<evidence type="ECO:0000313" key="9">
    <source>
        <dbReference type="Proteomes" id="UP000431913"/>
    </source>
</evidence>
<dbReference type="InterPro" id="IPR021354">
    <property type="entry name" value="DUF2975"/>
</dbReference>
<evidence type="ECO:0000313" key="8">
    <source>
        <dbReference type="Proteomes" id="UP000053433"/>
    </source>
</evidence>
<dbReference type="Proteomes" id="UP000053433">
    <property type="component" value="Unassembled WGS sequence"/>
</dbReference>
<organism evidence="2 7">
    <name type="scientific">Ruthenibacterium lactatiformans</name>
    <dbReference type="NCBI Taxonomy" id="1550024"/>
    <lineage>
        <taxon>Bacteria</taxon>
        <taxon>Bacillati</taxon>
        <taxon>Bacillota</taxon>
        <taxon>Clostridia</taxon>
        <taxon>Eubacteriales</taxon>
        <taxon>Oscillospiraceae</taxon>
        <taxon>Ruthenibacterium</taxon>
    </lineage>
</organism>
<dbReference type="PATRIC" id="fig|1550024.3.peg.2093"/>